<proteinExistence type="predicted"/>
<protein>
    <submittedName>
        <fullName evidence="2">Uncharacterized protein</fullName>
    </submittedName>
</protein>
<keyword evidence="3" id="KW-1185">Reference proteome</keyword>
<dbReference type="EMBL" id="CAJGYM010000004">
    <property type="protein sequence ID" value="CAD6186396.1"/>
    <property type="molecule type" value="Genomic_DNA"/>
</dbReference>
<name>A0A8S1GS92_9PELO</name>
<evidence type="ECO:0000313" key="2">
    <source>
        <dbReference type="EMBL" id="CAD6186396.1"/>
    </source>
</evidence>
<keyword evidence="1" id="KW-0472">Membrane</keyword>
<reference evidence="2" key="1">
    <citation type="submission" date="2020-10" db="EMBL/GenBank/DDBJ databases">
        <authorList>
            <person name="Kikuchi T."/>
        </authorList>
    </citation>
    <scope>NUCLEOTIDE SEQUENCE</scope>
    <source>
        <strain evidence="2">NKZ352</strain>
    </source>
</reference>
<evidence type="ECO:0000256" key="1">
    <source>
        <dbReference type="SAM" id="Phobius"/>
    </source>
</evidence>
<sequence>MFCALDTDSVHQFIVRTPSKSGYKSRKKSEEDISPLNISNMNFYALIGAVLVAAVAVSAEKARAPQFFV</sequence>
<organism evidence="2 3">
    <name type="scientific">Caenorhabditis auriculariae</name>
    <dbReference type="NCBI Taxonomy" id="2777116"/>
    <lineage>
        <taxon>Eukaryota</taxon>
        <taxon>Metazoa</taxon>
        <taxon>Ecdysozoa</taxon>
        <taxon>Nematoda</taxon>
        <taxon>Chromadorea</taxon>
        <taxon>Rhabditida</taxon>
        <taxon>Rhabditina</taxon>
        <taxon>Rhabditomorpha</taxon>
        <taxon>Rhabditoidea</taxon>
        <taxon>Rhabditidae</taxon>
        <taxon>Peloderinae</taxon>
        <taxon>Caenorhabditis</taxon>
    </lineage>
</organism>
<feature type="transmembrane region" description="Helical" evidence="1">
    <location>
        <begin position="41"/>
        <end position="59"/>
    </location>
</feature>
<gene>
    <name evidence="2" type="ORF">CAUJ_LOCUS2315</name>
</gene>
<keyword evidence="1" id="KW-0812">Transmembrane</keyword>
<dbReference type="AlphaFoldDB" id="A0A8S1GS92"/>
<dbReference type="Proteomes" id="UP000835052">
    <property type="component" value="Unassembled WGS sequence"/>
</dbReference>
<accession>A0A8S1GS92</accession>
<keyword evidence="1" id="KW-1133">Transmembrane helix</keyword>
<evidence type="ECO:0000313" key="3">
    <source>
        <dbReference type="Proteomes" id="UP000835052"/>
    </source>
</evidence>
<comment type="caution">
    <text evidence="2">The sequence shown here is derived from an EMBL/GenBank/DDBJ whole genome shotgun (WGS) entry which is preliminary data.</text>
</comment>